<dbReference type="FunFam" id="1.10.287.4070:FF:000001">
    <property type="entry name" value="Probable Nucleolar protein 58"/>
    <property type="match status" value="1"/>
</dbReference>
<dbReference type="GO" id="GO:0032040">
    <property type="term" value="C:small-subunit processome"/>
    <property type="evidence" value="ECO:0007669"/>
    <property type="project" value="InterPro"/>
</dbReference>
<feature type="region of interest" description="Disordered" evidence="5">
    <location>
        <begin position="443"/>
        <end position="574"/>
    </location>
</feature>
<evidence type="ECO:0000256" key="4">
    <source>
        <dbReference type="ARBA" id="ARBA00023242"/>
    </source>
</evidence>
<keyword evidence="3" id="KW-0690">Ribosome biogenesis</keyword>
<evidence type="ECO:0000256" key="1">
    <source>
        <dbReference type="ARBA" id="ARBA00004604"/>
    </source>
</evidence>
<dbReference type="GO" id="GO:0031428">
    <property type="term" value="C:box C/D methylation guide snoRNP complex"/>
    <property type="evidence" value="ECO:0007669"/>
    <property type="project" value="InterPro"/>
</dbReference>
<dbReference type="InterPro" id="IPR002687">
    <property type="entry name" value="Nop_dom"/>
</dbReference>
<dbReference type="InterPro" id="IPR012976">
    <property type="entry name" value="NOSIC"/>
</dbReference>
<dbReference type="Proteomes" id="UP001230188">
    <property type="component" value="Unassembled WGS sequence"/>
</dbReference>
<evidence type="ECO:0000256" key="2">
    <source>
        <dbReference type="ARBA" id="ARBA00009211"/>
    </source>
</evidence>
<dbReference type="Pfam" id="PF01798">
    <property type="entry name" value="Nop"/>
    <property type="match status" value="1"/>
</dbReference>
<dbReference type="InterPro" id="IPR036070">
    <property type="entry name" value="Nop_dom_sf"/>
</dbReference>
<sequence>MLLLFETPAGHALFEMTGSAQLQTLEPHQVIERLQGREGAGGIAESLKMKAFAPFKDTAEAVVAATEAVESKLGKPLKKFLTKHVVKNKDIASLELGVADAKLGSAIKEKLGISVVYSKLVDEALRGVRELVGAGEVLSVGEHDYRAMQLGLSHSLSRYKLKFSPDKVDTMVVQAVGLLDDLDKEVNTYAMRCREWYGWHFPELAKLLADNVHYAKVVKAVGFRGQFKDVPIETIAACVDDDEAIAATVVETAEISMGTEVDADDMRHIQSLADQVVELSDYRKTLAEYLRSRMQAIAPNLTTLVGELVGARLVQHAGSIMNLAKHPASTVQILGAEKALFRALKTKHDTPKYGLIYHASLIGQASPKNKGKISRVLAAKCALAARVDALGDDDGPTVGPEMRAKVEARLRQLEGGNITIPGITDKPKKRPLIEVISDDAATKPPAYSAASDMQALDDEAASAKKKKKRKTAEVVSPQQNGDDAVPPVADEDADGEKKTTTKKKKKKKSLETTPLQSPESTTPAGESSKKKKKRKAEEEEEEVAAETPVADDSTKKKKKKKKRKDDDDGPATPK</sequence>
<dbReference type="InterPro" id="IPR012974">
    <property type="entry name" value="NOP58/56_N"/>
</dbReference>
<dbReference type="GO" id="GO:0042254">
    <property type="term" value="P:ribosome biogenesis"/>
    <property type="evidence" value="ECO:0007669"/>
    <property type="project" value="UniProtKB-KW"/>
</dbReference>
<evidence type="ECO:0000259" key="6">
    <source>
        <dbReference type="PROSITE" id="PS51358"/>
    </source>
</evidence>
<dbReference type="Gene3D" id="1.10.246.90">
    <property type="entry name" value="Nop domain"/>
    <property type="match status" value="1"/>
</dbReference>
<gene>
    <name evidence="7" type="ORF">CTAYLR_000466</name>
</gene>
<accession>A0AAD7UG57</accession>
<name>A0AAD7UG57_9STRA</name>
<dbReference type="PANTHER" id="PTHR10894">
    <property type="entry name" value="NUCLEOLAR PROTEIN 5 NUCLEOLAR PROTEIN NOP5 NOP58"/>
    <property type="match status" value="1"/>
</dbReference>
<dbReference type="GO" id="GO:0030515">
    <property type="term" value="F:snoRNA binding"/>
    <property type="evidence" value="ECO:0007669"/>
    <property type="project" value="InterPro"/>
</dbReference>
<evidence type="ECO:0000313" key="8">
    <source>
        <dbReference type="Proteomes" id="UP001230188"/>
    </source>
</evidence>
<dbReference type="SMART" id="SM00931">
    <property type="entry name" value="NOSIC"/>
    <property type="match status" value="1"/>
</dbReference>
<feature type="domain" description="Nop" evidence="6">
    <location>
        <begin position="297"/>
        <end position="415"/>
    </location>
</feature>
<dbReference type="SUPFAM" id="SSF89124">
    <property type="entry name" value="Nop domain"/>
    <property type="match status" value="1"/>
</dbReference>
<organism evidence="7 8">
    <name type="scientific">Chrysophaeum taylorii</name>
    <dbReference type="NCBI Taxonomy" id="2483200"/>
    <lineage>
        <taxon>Eukaryota</taxon>
        <taxon>Sar</taxon>
        <taxon>Stramenopiles</taxon>
        <taxon>Ochrophyta</taxon>
        <taxon>Pelagophyceae</taxon>
        <taxon>Pelagomonadales</taxon>
        <taxon>Pelagomonadaceae</taxon>
        <taxon>Chrysophaeum</taxon>
    </lineage>
</organism>
<evidence type="ECO:0000256" key="3">
    <source>
        <dbReference type="ARBA" id="ARBA00022517"/>
    </source>
</evidence>
<comment type="caution">
    <text evidence="7">The sequence shown here is derived from an EMBL/GenBank/DDBJ whole genome shotgun (WGS) entry which is preliminary data.</text>
</comment>
<feature type="compositionally biased region" description="Polar residues" evidence="5">
    <location>
        <begin position="511"/>
        <end position="525"/>
    </location>
</feature>
<dbReference type="Gene3D" id="1.10.287.4070">
    <property type="match status" value="1"/>
</dbReference>
<dbReference type="EMBL" id="JAQMWT010000317">
    <property type="protein sequence ID" value="KAJ8605222.1"/>
    <property type="molecule type" value="Genomic_DNA"/>
</dbReference>
<protein>
    <recommendedName>
        <fullName evidence="6">Nop domain-containing protein</fullName>
    </recommendedName>
</protein>
<keyword evidence="8" id="KW-1185">Reference proteome</keyword>
<proteinExistence type="inferred from homology"/>
<dbReference type="PROSITE" id="PS51358">
    <property type="entry name" value="NOP"/>
    <property type="match status" value="1"/>
</dbReference>
<dbReference type="InterPro" id="IPR045056">
    <property type="entry name" value="Nop56/Nop58"/>
</dbReference>
<dbReference type="FunFam" id="1.10.246.90:FF:000004">
    <property type="entry name" value="Nucleolar protein 58"/>
    <property type="match status" value="1"/>
</dbReference>
<evidence type="ECO:0000256" key="5">
    <source>
        <dbReference type="SAM" id="MobiDB-lite"/>
    </source>
</evidence>
<comment type="similarity">
    <text evidence="2">Belongs to the NOP5/NOP56 family.</text>
</comment>
<evidence type="ECO:0000313" key="7">
    <source>
        <dbReference type="EMBL" id="KAJ8605222.1"/>
    </source>
</evidence>
<dbReference type="AlphaFoldDB" id="A0AAD7UG57"/>
<dbReference type="Pfam" id="PF08156">
    <property type="entry name" value="NOP5NT"/>
    <property type="match status" value="1"/>
</dbReference>
<dbReference type="InterPro" id="IPR042239">
    <property type="entry name" value="Nop_C"/>
</dbReference>
<reference evidence="7" key="1">
    <citation type="submission" date="2023-01" db="EMBL/GenBank/DDBJ databases">
        <title>Metagenome sequencing of chrysophaentin producing Chrysophaeum taylorii.</title>
        <authorList>
            <person name="Davison J."/>
            <person name="Bewley C."/>
        </authorList>
    </citation>
    <scope>NUCLEOTIDE SEQUENCE</scope>
    <source>
        <strain evidence="7">NIES-1699</strain>
    </source>
</reference>
<keyword evidence="4" id="KW-0539">Nucleus</keyword>
<dbReference type="PANTHER" id="PTHR10894:SF1">
    <property type="entry name" value="NUCLEOLAR PROTEIN 58"/>
    <property type="match status" value="1"/>
</dbReference>
<comment type="subcellular location">
    <subcellularLocation>
        <location evidence="1">Nucleus</location>
        <location evidence="1">Nucleolus</location>
    </subcellularLocation>
</comment>